<gene>
    <name evidence="10" type="ORF">AMYX_32940</name>
</gene>
<dbReference type="GO" id="GO:0005886">
    <property type="term" value="C:plasma membrane"/>
    <property type="evidence" value="ECO:0007669"/>
    <property type="project" value="UniProtKB-SubCell"/>
</dbReference>
<feature type="transmembrane region" description="Helical" evidence="8">
    <location>
        <begin position="82"/>
        <end position="102"/>
    </location>
</feature>
<keyword evidence="4 8" id="KW-1003">Cell membrane</keyword>
<evidence type="ECO:0000256" key="4">
    <source>
        <dbReference type="ARBA" id="ARBA00022475"/>
    </source>
</evidence>
<dbReference type="InterPro" id="IPR002781">
    <property type="entry name" value="TM_pro_TauE-like"/>
</dbReference>
<feature type="transmembrane region" description="Helical" evidence="8">
    <location>
        <begin position="137"/>
        <end position="157"/>
    </location>
</feature>
<accession>A0A7I9VQ64</accession>
<comment type="caution">
    <text evidence="10">The sequence shown here is derived from an EMBL/GenBank/DDBJ whole genome shotgun (WGS) entry which is preliminary data.</text>
</comment>
<dbReference type="InterPro" id="IPR052017">
    <property type="entry name" value="TSUP"/>
</dbReference>
<dbReference type="RefSeq" id="WP_176067218.1">
    <property type="nucleotide sequence ID" value="NZ_BJTG01000008.1"/>
</dbReference>
<evidence type="ECO:0000256" key="2">
    <source>
        <dbReference type="ARBA" id="ARBA00009142"/>
    </source>
</evidence>
<reference evidence="11" key="1">
    <citation type="journal article" date="2020" name="Appl. Environ. Microbiol.">
        <title>Diazotrophic Anaeromyxobacter Isolates from Soils.</title>
        <authorList>
            <person name="Masuda Y."/>
            <person name="Yamanaka H."/>
            <person name="Xu Z.X."/>
            <person name="Shiratori Y."/>
            <person name="Aono T."/>
            <person name="Amachi S."/>
            <person name="Senoo K."/>
            <person name="Itoh H."/>
        </authorList>
    </citation>
    <scope>NUCLEOTIDE SEQUENCE [LARGE SCALE GENOMIC DNA]</scope>
    <source>
        <strain evidence="11">R267</strain>
    </source>
</reference>
<keyword evidence="7 8" id="KW-0472">Membrane</keyword>
<comment type="subcellular location">
    <subcellularLocation>
        <location evidence="1 8">Cell membrane</location>
        <topology evidence="1 8">Multi-pass membrane protein</topology>
    </subcellularLocation>
</comment>
<dbReference type="EMBL" id="BJTG01000008">
    <property type="protein sequence ID" value="GEJ58553.1"/>
    <property type="molecule type" value="Genomic_DNA"/>
</dbReference>
<evidence type="ECO:0000313" key="10">
    <source>
        <dbReference type="EMBL" id="GEJ58553.1"/>
    </source>
</evidence>
<evidence type="ECO:0000256" key="1">
    <source>
        <dbReference type="ARBA" id="ARBA00004651"/>
    </source>
</evidence>
<feature type="signal peptide" evidence="9">
    <location>
        <begin position="1"/>
        <end position="21"/>
    </location>
</feature>
<proteinExistence type="inferred from homology"/>
<sequence>MEPAVHLGPGALALLALAAFAAGVVDAVAGGGGLVTMPALLAAGLPPHLAIATNKGQAVFGSGASLLRFARAGLVDPARARVAFPAGFAGSLAGAALVLLLSPAVLRPIVLGLLVAVAAFMAFRPPLAAPAPGAARGVLPLGPAHAPLAAAVIAAVIGAYDGFFGPGTGTFLIVAFVLVLGDGLTRASGEAKAVNFASNLAALALFAARGVILWKVALPMAAAQFAGSTLGAHLAVRRGDVFVRRVVLLVVVALVVKLGRDLLASA</sequence>
<evidence type="ECO:0000256" key="6">
    <source>
        <dbReference type="ARBA" id="ARBA00022989"/>
    </source>
</evidence>
<comment type="similarity">
    <text evidence="2 8">Belongs to the 4-toluene sulfonate uptake permease (TSUP) (TC 2.A.102) family.</text>
</comment>
<feature type="transmembrane region" description="Helical" evidence="8">
    <location>
        <begin position="108"/>
        <end position="125"/>
    </location>
</feature>
<dbReference type="PANTHER" id="PTHR30269:SF0">
    <property type="entry name" value="MEMBRANE TRANSPORTER PROTEIN YFCA-RELATED"/>
    <property type="match status" value="1"/>
</dbReference>
<dbReference type="Pfam" id="PF01925">
    <property type="entry name" value="TauE"/>
    <property type="match status" value="1"/>
</dbReference>
<evidence type="ECO:0000256" key="3">
    <source>
        <dbReference type="ARBA" id="ARBA00022448"/>
    </source>
</evidence>
<keyword evidence="11" id="KW-1185">Reference proteome</keyword>
<dbReference type="Proteomes" id="UP000503640">
    <property type="component" value="Unassembled WGS sequence"/>
</dbReference>
<protein>
    <recommendedName>
        <fullName evidence="8">Probable membrane transporter protein</fullName>
    </recommendedName>
</protein>
<evidence type="ECO:0000256" key="8">
    <source>
        <dbReference type="RuleBase" id="RU363041"/>
    </source>
</evidence>
<feature type="transmembrane region" description="Helical" evidence="8">
    <location>
        <begin position="163"/>
        <end position="181"/>
    </location>
</feature>
<keyword evidence="3" id="KW-0813">Transport</keyword>
<evidence type="ECO:0000256" key="9">
    <source>
        <dbReference type="SAM" id="SignalP"/>
    </source>
</evidence>
<feature type="transmembrane region" description="Helical" evidence="8">
    <location>
        <begin position="242"/>
        <end position="259"/>
    </location>
</feature>
<dbReference type="AlphaFoldDB" id="A0A7I9VQ64"/>
<evidence type="ECO:0000313" key="11">
    <source>
        <dbReference type="Proteomes" id="UP000503640"/>
    </source>
</evidence>
<evidence type="ECO:0000256" key="7">
    <source>
        <dbReference type="ARBA" id="ARBA00023136"/>
    </source>
</evidence>
<feature type="transmembrane region" description="Helical" evidence="8">
    <location>
        <begin position="193"/>
        <end position="212"/>
    </location>
</feature>
<name>A0A7I9VQ64_9BACT</name>
<feature type="chain" id="PRO_5029564056" description="Probable membrane transporter protein" evidence="9">
    <location>
        <begin position="22"/>
        <end position="266"/>
    </location>
</feature>
<evidence type="ECO:0000256" key="5">
    <source>
        <dbReference type="ARBA" id="ARBA00022692"/>
    </source>
</evidence>
<keyword evidence="5 8" id="KW-0812">Transmembrane</keyword>
<keyword evidence="9" id="KW-0732">Signal</keyword>
<organism evidence="10 11">
    <name type="scientific">Anaeromyxobacter diazotrophicus</name>
    <dbReference type="NCBI Taxonomy" id="2590199"/>
    <lineage>
        <taxon>Bacteria</taxon>
        <taxon>Pseudomonadati</taxon>
        <taxon>Myxococcota</taxon>
        <taxon>Myxococcia</taxon>
        <taxon>Myxococcales</taxon>
        <taxon>Cystobacterineae</taxon>
        <taxon>Anaeromyxobacteraceae</taxon>
        <taxon>Anaeromyxobacter</taxon>
    </lineage>
</organism>
<dbReference type="PANTHER" id="PTHR30269">
    <property type="entry name" value="TRANSMEMBRANE PROTEIN YFCA"/>
    <property type="match status" value="1"/>
</dbReference>
<keyword evidence="6 8" id="KW-1133">Transmembrane helix</keyword>